<accession>A0ABU1AAI1</accession>
<evidence type="ECO:0000313" key="2">
    <source>
        <dbReference type="EMBL" id="MDQ7937988.1"/>
    </source>
</evidence>
<protein>
    <recommendedName>
        <fullName evidence="4">Integral membrane protein</fullName>
    </recommendedName>
</protein>
<organism evidence="2 3">
    <name type="scientific">Lactiplantibacillus brownii</name>
    <dbReference type="NCBI Taxonomy" id="3069269"/>
    <lineage>
        <taxon>Bacteria</taxon>
        <taxon>Bacillati</taxon>
        <taxon>Bacillota</taxon>
        <taxon>Bacilli</taxon>
        <taxon>Lactobacillales</taxon>
        <taxon>Lactobacillaceae</taxon>
        <taxon>Lactiplantibacillus</taxon>
    </lineage>
</organism>
<dbReference type="Proteomes" id="UP001227831">
    <property type="component" value="Unassembled WGS sequence"/>
</dbReference>
<dbReference type="EMBL" id="JAVCWF010000001">
    <property type="protein sequence ID" value="MDQ7937988.1"/>
    <property type="molecule type" value="Genomic_DNA"/>
</dbReference>
<sequence length="99" mass="10786">MAKERKEKYDAYDKKVGRTVLVVAKWVAIVAALIGPFVMLINHDWGLELGTLSVICGGVALCFGPTGRTAKGQWLALLYTLGVGIAVLLYFVLVLKLLH</sequence>
<evidence type="ECO:0000256" key="1">
    <source>
        <dbReference type="SAM" id="Phobius"/>
    </source>
</evidence>
<keyword evidence="1" id="KW-1133">Transmembrane helix</keyword>
<gene>
    <name evidence="2" type="ORF">RA086_10245</name>
</gene>
<keyword evidence="1" id="KW-0472">Membrane</keyword>
<evidence type="ECO:0000313" key="3">
    <source>
        <dbReference type="Proteomes" id="UP001227831"/>
    </source>
</evidence>
<comment type="caution">
    <text evidence="2">The sequence shown here is derived from an EMBL/GenBank/DDBJ whole genome shotgun (WGS) entry which is preliminary data.</text>
</comment>
<name>A0ABU1AAI1_9LACO</name>
<feature type="transmembrane region" description="Helical" evidence="1">
    <location>
        <begin position="76"/>
        <end position="98"/>
    </location>
</feature>
<reference evidence="2 3" key="1">
    <citation type="journal article" date="2023" name="Int. J. Syst. Evol. Microbiol.">
        <title>Lactiplantibacillus brownii sp. nov., a novel psychrotolerant species isolated from sauerkraut.</title>
        <authorList>
            <person name="Heng Y.C."/>
            <person name="Silvaraju S."/>
            <person name="Lee J.K.Y."/>
            <person name="Kittelmann S."/>
        </authorList>
    </citation>
    <scope>NUCLEOTIDE SEQUENCE [LARGE SCALE GENOMIC DNA]</scope>
    <source>
        <strain evidence="2 3">WILCCON 0030</strain>
    </source>
</reference>
<evidence type="ECO:0008006" key="4">
    <source>
        <dbReference type="Google" id="ProtNLM"/>
    </source>
</evidence>
<keyword evidence="1" id="KW-0812">Transmembrane</keyword>
<proteinExistence type="predicted"/>
<feature type="transmembrane region" description="Helical" evidence="1">
    <location>
        <begin position="45"/>
        <end position="64"/>
    </location>
</feature>
<feature type="transmembrane region" description="Helical" evidence="1">
    <location>
        <begin position="20"/>
        <end position="39"/>
    </location>
</feature>
<keyword evidence="3" id="KW-1185">Reference proteome</keyword>
<dbReference type="RefSeq" id="WP_308703695.1">
    <property type="nucleotide sequence ID" value="NZ_AP027463.1"/>
</dbReference>